<dbReference type="Gene3D" id="3.50.50.60">
    <property type="entry name" value="FAD/NAD(P)-binding domain"/>
    <property type="match status" value="2"/>
</dbReference>
<dbReference type="PRINTS" id="PR00397">
    <property type="entry name" value="SIROHAEM"/>
</dbReference>
<evidence type="ECO:0000256" key="16">
    <source>
        <dbReference type="ARBA" id="ARBA00034078"/>
    </source>
</evidence>
<dbReference type="InterPro" id="IPR012744">
    <property type="entry name" value="Nitri_red_NirB"/>
</dbReference>
<protein>
    <submittedName>
        <fullName evidence="23">NAD(P)/FAD-dependent oxidoreductase</fullName>
    </submittedName>
</protein>
<keyword evidence="14" id="KW-0411">Iron-sulfur</keyword>
<comment type="cofactor">
    <cofactor evidence="1">
        <name>siroheme</name>
        <dbReference type="ChEBI" id="CHEBI:60052"/>
    </cofactor>
</comment>
<dbReference type="CDD" id="cd19944">
    <property type="entry name" value="NirB_Fer2_BFD-like_2"/>
    <property type="match status" value="1"/>
</dbReference>
<comment type="cofactor">
    <cofactor evidence="16">
        <name>[2Fe-2S] cluster</name>
        <dbReference type="ChEBI" id="CHEBI:190135"/>
    </cofactor>
</comment>
<dbReference type="InterPro" id="IPR005117">
    <property type="entry name" value="NiRdtase/SiRdtase_haem-b_fer"/>
</dbReference>
<dbReference type="PANTHER" id="PTHR43809">
    <property type="entry name" value="NITRITE REDUCTASE (NADH) LARGE SUBUNIT"/>
    <property type="match status" value="1"/>
</dbReference>
<dbReference type="SUPFAM" id="SSF55124">
    <property type="entry name" value="Nitrite/Sulfite reductase N-terminal domain-like"/>
    <property type="match status" value="1"/>
</dbReference>
<dbReference type="PRINTS" id="PR00411">
    <property type="entry name" value="PNDRDTASEI"/>
</dbReference>
<evidence type="ECO:0000259" key="22">
    <source>
        <dbReference type="Pfam" id="PF18267"/>
    </source>
</evidence>
<feature type="domain" description="Nitrite/Sulfite reductase ferredoxin-like" evidence="19">
    <location>
        <begin position="563"/>
        <end position="625"/>
    </location>
</feature>
<keyword evidence="6" id="KW-0004">4Fe-4S</keyword>
<dbReference type="InterPro" id="IPR006067">
    <property type="entry name" value="NO2/SO3_Rdtase_4Fe4S_dom"/>
</dbReference>
<keyword evidence="13" id="KW-0408">Iron</keyword>
<reference evidence="23 24" key="1">
    <citation type="submission" date="2020-10" db="EMBL/GenBank/DDBJ databases">
        <title>Draft genome of Ramlibacter aquaticus LMG 30558.</title>
        <authorList>
            <person name="Props R."/>
        </authorList>
    </citation>
    <scope>NUCLEOTIDE SEQUENCE [LARGE SCALE GENOMIC DNA]</scope>
    <source>
        <strain evidence="23 24">LMG 30558</strain>
    </source>
</reference>
<evidence type="ECO:0000256" key="3">
    <source>
        <dbReference type="ARBA" id="ARBA00001974"/>
    </source>
</evidence>
<evidence type="ECO:0000256" key="10">
    <source>
        <dbReference type="ARBA" id="ARBA00022723"/>
    </source>
</evidence>
<dbReference type="Gene3D" id="3.90.480.10">
    <property type="entry name" value="Sulfite Reductase Hemoprotein,Domain 2"/>
    <property type="match status" value="1"/>
</dbReference>
<feature type="domain" description="BFD-like [2Fe-2S]-binding" evidence="20">
    <location>
        <begin position="489"/>
        <end position="538"/>
    </location>
</feature>
<evidence type="ECO:0000256" key="4">
    <source>
        <dbReference type="ARBA" id="ARBA00005096"/>
    </source>
</evidence>
<feature type="domain" description="Nitrite/sulphite reductase 4Fe-4S" evidence="18">
    <location>
        <begin position="634"/>
        <end position="772"/>
    </location>
</feature>
<keyword evidence="24" id="KW-1185">Reference proteome</keyword>
<evidence type="ECO:0000259" key="21">
    <source>
        <dbReference type="Pfam" id="PF07992"/>
    </source>
</evidence>
<dbReference type="Pfam" id="PF04324">
    <property type="entry name" value="Fer2_BFD"/>
    <property type="match status" value="2"/>
</dbReference>
<dbReference type="PRINTS" id="PR00368">
    <property type="entry name" value="FADPNR"/>
</dbReference>
<evidence type="ECO:0000256" key="5">
    <source>
        <dbReference type="ARBA" id="ARBA00010429"/>
    </source>
</evidence>
<name>A0ABR9S9E0_9BURK</name>
<dbReference type="PROSITE" id="PS00365">
    <property type="entry name" value="NIR_SIR"/>
    <property type="match status" value="1"/>
</dbReference>
<evidence type="ECO:0000313" key="24">
    <source>
        <dbReference type="Proteomes" id="UP000715965"/>
    </source>
</evidence>
<evidence type="ECO:0000256" key="9">
    <source>
        <dbReference type="ARBA" id="ARBA00022714"/>
    </source>
</evidence>
<dbReference type="Gene3D" id="3.30.390.30">
    <property type="match status" value="1"/>
</dbReference>
<comment type="cofactor">
    <cofactor evidence="2">
        <name>[4Fe-4S] cluster</name>
        <dbReference type="ChEBI" id="CHEBI:49883"/>
    </cofactor>
</comment>
<dbReference type="SUPFAM" id="SSF56014">
    <property type="entry name" value="Nitrite and sulphite reductase 4Fe-4S domain-like"/>
    <property type="match status" value="1"/>
</dbReference>
<evidence type="ECO:0000256" key="13">
    <source>
        <dbReference type="ARBA" id="ARBA00023004"/>
    </source>
</evidence>
<evidence type="ECO:0000259" key="19">
    <source>
        <dbReference type="Pfam" id="PF03460"/>
    </source>
</evidence>
<dbReference type="InterPro" id="IPR017121">
    <property type="entry name" value="Nitrite_Rdtase_lsu"/>
</dbReference>
<accession>A0ABR9S9E0</accession>
<evidence type="ECO:0000256" key="8">
    <source>
        <dbReference type="ARBA" id="ARBA00022630"/>
    </source>
</evidence>
<dbReference type="Pfam" id="PF18267">
    <property type="entry name" value="Rubredoxin_C"/>
    <property type="match status" value="1"/>
</dbReference>
<evidence type="ECO:0000256" key="17">
    <source>
        <dbReference type="PIRNR" id="PIRNR037149"/>
    </source>
</evidence>
<dbReference type="Pfam" id="PF07992">
    <property type="entry name" value="Pyr_redox_2"/>
    <property type="match status" value="1"/>
</dbReference>
<comment type="pathway">
    <text evidence="4">Nitrogen metabolism; nitrate reduction (assimilation).</text>
</comment>
<dbReference type="InterPro" id="IPR006066">
    <property type="entry name" value="NO2/SO3_Rdtase_FeS/sirohaem_BS"/>
</dbReference>
<keyword evidence="15 17" id="KW-0534">Nitrate assimilation</keyword>
<dbReference type="InterPro" id="IPR023753">
    <property type="entry name" value="FAD/NAD-binding_dom"/>
</dbReference>
<evidence type="ECO:0000313" key="23">
    <source>
        <dbReference type="EMBL" id="MBE7938955.1"/>
    </source>
</evidence>
<comment type="caution">
    <text evidence="23">The sequence shown here is derived from an EMBL/GenBank/DDBJ whole genome shotgun (WGS) entry which is preliminary data.</text>
</comment>
<proteinExistence type="inferred from homology"/>
<dbReference type="InterPro" id="IPR016156">
    <property type="entry name" value="FAD/NAD-linked_Rdtase_dimer_sf"/>
</dbReference>
<dbReference type="EMBL" id="JADDOJ010000001">
    <property type="protein sequence ID" value="MBE7938955.1"/>
    <property type="molecule type" value="Genomic_DNA"/>
</dbReference>
<evidence type="ECO:0000256" key="15">
    <source>
        <dbReference type="ARBA" id="ARBA00023063"/>
    </source>
</evidence>
<dbReference type="Proteomes" id="UP000715965">
    <property type="component" value="Unassembled WGS sequence"/>
</dbReference>
<keyword evidence="7" id="KW-0349">Heme</keyword>
<comment type="cofactor">
    <cofactor evidence="3 17">
        <name>FAD</name>
        <dbReference type="ChEBI" id="CHEBI:57692"/>
    </cofactor>
</comment>
<comment type="similarity">
    <text evidence="5">Belongs to the nitrite and sulfite reductase 4Fe-4S domain family.</text>
</comment>
<dbReference type="SUPFAM" id="SSF51905">
    <property type="entry name" value="FAD/NAD(P)-binding domain"/>
    <property type="match status" value="2"/>
</dbReference>
<dbReference type="Pfam" id="PF03460">
    <property type="entry name" value="NIR_SIR_ferr"/>
    <property type="match status" value="1"/>
</dbReference>
<dbReference type="Pfam" id="PF01077">
    <property type="entry name" value="NIR_SIR"/>
    <property type="match status" value="1"/>
</dbReference>
<evidence type="ECO:0000259" key="18">
    <source>
        <dbReference type="Pfam" id="PF01077"/>
    </source>
</evidence>
<evidence type="ECO:0000259" key="20">
    <source>
        <dbReference type="Pfam" id="PF04324"/>
    </source>
</evidence>
<evidence type="ECO:0000256" key="1">
    <source>
        <dbReference type="ARBA" id="ARBA00001929"/>
    </source>
</evidence>
<keyword evidence="10" id="KW-0479">Metal-binding</keyword>
<dbReference type="RefSeq" id="WP_193778508.1">
    <property type="nucleotide sequence ID" value="NZ_JADDOJ010000001.1"/>
</dbReference>
<dbReference type="Gene3D" id="3.30.413.10">
    <property type="entry name" value="Sulfite Reductase Hemoprotein, domain 1"/>
    <property type="match status" value="1"/>
</dbReference>
<gene>
    <name evidence="23" type="ORF">IM725_00035</name>
</gene>
<evidence type="ECO:0000256" key="6">
    <source>
        <dbReference type="ARBA" id="ARBA00022485"/>
    </source>
</evidence>
<organism evidence="23 24">
    <name type="scientific">Ramlibacter aquaticus</name>
    <dbReference type="NCBI Taxonomy" id="2780094"/>
    <lineage>
        <taxon>Bacteria</taxon>
        <taxon>Pseudomonadati</taxon>
        <taxon>Pseudomonadota</taxon>
        <taxon>Betaproteobacteria</taxon>
        <taxon>Burkholderiales</taxon>
        <taxon>Comamonadaceae</taxon>
        <taxon>Ramlibacter</taxon>
    </lineage>
</organism>
<feature type="domain" description="BFD-like [2Fe-2S]-binding" evidence="20">
    <location>
        <begin position="425"/>
        <end position="472"/>
    </location>
</feature>
<evidence type="ECO:0000256" key="14">
    <source>
        <dbReference type="ARBA" id="ARBA00023014"/>
    </source>
</evidence>
<keyword evidence="9" id="KW-0001">2Fe-2S</keyword>
<dbReference type="InterPro" id="IPR045854">
    <property type="entry name" value="NO2/SO3_Rdtase_4Fe4S_sf"/>
</dbReference>
<evidence type="ECO:0000256" key="11">
    <source>
        <dbReference type="ARBA" id="ARBA00022827"/>
    </source>
</evidence>
<dbReference type="InterPro" id="IPR036136">
    <property type="entry name" value="Nit/Sulf_reduc_fer-like_dom_sf"/>
</dbReference>
<dbReference type="InterPro" id="IPR041575">
    <property type="entry name" value="Rubredoxin_C"/>
</dbReference>
<sequence>MESKPRLVMVGNGMAGVRTLEELLKVAPGLYDITVFGAEPHPNYNRILLSPVLAGEQTLDEIVLNPLDWYHENGIHLELGKKVVQVDRVRRIVRAEDGTEAPYDRLLLATGSTPFMLPVPGKDLPGVLAYRDIADTQAMIEAAAKYRKAVVIGGGLLGLEAANGLMKRGMDVTVVHVMPWLMERQLDGDAARLLQQSLQARGLRFLIGAQTEALVAGPEGRVAAVKFKDGQALEADLVVMAVGIRPNTALAQQARLHVNRGIVVHDTLQTVTDARIWAVGECAAHRGVAYGLVAPLFEQAKVAANHLAQFGIGRYAGSLTSTKLKVTGIDLFSAGDFMGGEGCEEIVMSDPGGGVYKKLVLKDDKLVGACLYGDTVDGSWYFKLLREGRSVAEIRDRLMFGESNLGDAGHQGHDRAAAMADADEVCGCNGVTKGTICKAIKEKGLFTLEEVRKCTKASASCGSCTGLVEQILMATAGGDYSAAPRHKAMCGCTEHGHQAVRDAIRDHHLLTIPDTLRFLEWRTPDGCTSCRPAINYYLLSTWPKEAQDDPQSRYINERSHANIQKDGSYSVIPRMWGGETTAAELRRIADVVDKYKIPTVKVTGGQRIDLLGVRKEDLPAVWQEIGMPSGHAYAKALRTVKTCVGSEWCRFGTQDSTQMGKDLERALWRMYAPHKVKLAVSGCPRNCAESGIKDVGVIGVDSGWEIHVGGNGGIKTEVAQFLCKLKTAEEVLEYAGAFLQLYREEGWYLERTVHYIARVGLDHVKKRVLEDAEGRRALWARLQFSLDGEPDPWFEHGKAAVDTRQFQALHVQEQPA</sequence>
<dbReference type="Gene3D" id="1.10.10.1100">
    <property type="entry name" value="BFD-like [2Fe-2S]-binding domain"/>
    <property type="match status" value="1"/>
</dbReference>
<evidence type="ECO:0000256" key="7">
    <source>
        <dbReference type="ARBA" id="ARBA00022617"/>
    </source>
</evidence>
<keyword evidence="12" id="KW-0560">Oxidoreductase</keyword>
<feature type="domain" description="FAD/NAD(P)-binding" evidence="21">
    <location>
        <begin position="6"/>
        <end position="304"/>
    </location>
</feature>
<dbReference type="InterPro" id="IPR052034">
    <property type="entry name" value="NasD-like"/>
</dbReference>
<evidence type="ECO:0000256" key="2">
    <source>
        <dbReference type="ARBA" id="ARBA00001966"/>
    </source>
</evidence>
<keyword evidence="8 17" id="KW-0285">Flavoprotein</keyword>
<dbReference type="PANTHER" id="PTHR43809:SF1">
    <property type="entry name" value="NITRITE REDUCTASE (NADH) LARGE SUBUNIT"/>
    <property type="match status" value="1"/>
</dbReference>
<dbReference type="InterPro" id="IPR007419">
    <property type="entry name" value="BFD-like_2Fe2S-bd_dom"/>
</dbReference>
<dbReference type="PIRSF" id="PIRSF037149">
    <property type="entry name" value="NirB"/>
    <property type="match status" value="1"/>
</dbReference>
<feature type="domain" description="NADH-rubredoxin oxidoreductase C-terminal" evidence="22">
    <location>
        <begin position="321"/>
        <end position="388"/>
    </location>
</feature>
<dbReference type="InterPro" id="IPR041854">
    <property type="entry name" value="BFD-like_2Fe2S-bd_dom_sf"/>
</dbReference>
<evidence type="ECO:0000256" key="12">
    <source>
        <dbReference type="ARBA" id="ARBA00023002"/>
    </source>
</evidence>
<dbReference type="CDD" id="cd19943">
    <property type="entry name" value="NirB_Fer2_BFD-like_1"/>
    <property type="match status" value="1"/>
</dbReference>
<dbReference type="NCBIfam" id="TIGR02374">
    <property type="entry name" value="nitri_red_nirB"/>
    <property type="match status" value="1"/>
</dbReference>
<dbReference type="InterPro" id="IPR036188">
    <property type="entry name" value="FAD/NAD-bd_sf"/>
</dbReference>
<keyword evidence="11 17" id="KW-0274">FAD</keyword>